<dbReference type="EC" id="3.1.13.1" evidence="8"/>
<comment type="function">
    <text evidence="8">3'-5' exoribonuclease that releases 5'-nucleoside monophosphates and is involved in maturation of structured RNAs.</text>
</comment>
<evidence type="ECO:0000256" key="5">
    <source>
        <dbReference type="ARBA" id="ARBA00022801"/>
    </source>
</evidence>
<dbReference type="InterPro" id="IPR003029">
    <property type="entry name" value="S1_domain"/>
</dbReference>
<keyword evidence="4 8" id="KW-0540">Nuclease</keyword>
<comment type="subcellular location">
    <subcellularLocation>
        <location evidence="2 8">Cytoplasm</location>
    </subcellularLocation>
</comment>
<dbReference type="FunFam" id="2.40.50.140:FF:000219">
    <property type="entry name" value="Ribonuclease R"/>
    <property type="match status" value="1"/>
</dbReference>
<dbReference type="InterPro" id="IPR022966">
    <property type="entry name" value="RNase_II/R_CS"/>
</dbReference>
<feature type="domain" description="S1 motif" evidence="9">
    <location>
        <begin position="626"/>
        <end position="706"/>
    </location>
</feature>
<dbReference type="HAMAP" id="MF_01895">
    <property type="entry name" value="RNase_R"/>
    <property type="match status" value="1"/>
</dbReference>
<comment type="catalytic activity">
    <reaction evidence="1 8">
        <text>Exonucleolytic cleavage in the 3'- to 5'-direction to yield nucleoside 5'-phosphates.</text>
        <dbReference type="EC" id="3.1.13.1"/>
    </reaction>
</comment>
<dbReference type="InterPro" id="IPR040476">
    <property type="entry name" value="CSD2"/>
</dbReference>
<dbReference type="SMART" id="SM00955">
    <property type="entry name" value="RNB"/>
    <property type="match status" value="1"/>
</dbReference>
<sequence>MNIKNKILEFMKEQAYKPLTSEELLKAMDISIEQRSMLLDLLDELEEQGAIIKNRRGCYGVPERMGMISGRLQGHAKGFAFLIPDNPNEEDIYIHANDLKGAMHNDKVLVRKFNKADGRSSSGEVVRVLERSNKKIVGRYEDSKNFGFVVPDDNRISYDVFIPQSKTKGAKEGQKVVVEISKWPEKRRNPEGEVVEVLGYQGEPGVDIEAIIKKLELPEYFPEDVRREVEAIPDDIPQEEVERRRDLRGLKMVTIDGEDAKDFDDAISIERLDDGKVRLGVHIADVTHYVRRGSSLNKEAFNRATSIYLVDRVIPMLPEKLSNNMCSLRSDGDRLAMTVLMKFEEKTGKLLSHEIVESVIRVNHRLTYTNVNKMLIDEDSELIEEYSDVIDELRLMGEFSKVLRKNRFERGSIDFDFPEAKIILDDDGKPIDIVKVNRGIAEKMIEDFMIRTNEVVAEDMFHREIPFIYRVHEQPSKEKLESLNSFIHNLGYHIKGLKGEEVHPKALQNILEKVKGQPEERVVNTVLLRSMQQAHYSPYNIGHFGLASRYYSHFTSPIRRYPDLMIHRIIKEVINKSVLSEERISQLMDELPNTADHSSVQERRAMDAEYESLDLKKVEYMEDKVGNQYEGIISSVMSFGFFVELDNTVEGLVHVSAMRDDYYHYYEDKHAFIGERTGNSYQLGDKVKVKLVKVNLEDKQIDFDLVIDE</sequence>
<dbReference type="Proteomes" id="UP000093514">
    <property type="component" value="Unassembled WGS sequence"/>
</dbReference>
<dbReference type="SUPFAM" id="SSF50249">
    <property type="entry name" value="Nucleic acid-binding proteins"/>
    <property type="match status" value="4"/>
</dbReference>
<dbReference type="GO" id="GO:0003723">
    <property type="term" value="F:RNA binding"/>
    <property type="evidence" value="ECO:0007669"/>
    <property type="project" value="UniProtKB-UniRule"/>
</dbReference>
<dbReference type="InterPro" id="IPR004476">
    <property type="entry name" value="RNase_II/RNase_R"/>
</dbReference>
<dbReference type="RefSeq" id="WP_068719314.1">
    <property type="nucleotide sequence ID" value="NZ_LWDV01000010.1"/>
</dbReference>
<dbReference type="OrthoDB" id="9764149at2"/>
<dbReference type="GO" id="GO:0005829">
    <property type="term" value="C:cytosol"/>
    <property type="evidence" value="ECO:0007669"/>
    <property type="project" value="TreeGrafter"/>
</dbReference>
<evidence type="ECO:0000313" key="10">
    <source>
        <dbReference type="EMBL" id="OCL25402.1"/>
    </source>
</evidence>
<dbReference type="Pfam" id="PF00773">
    <property type="entry name" value="RNB"/>
    <property type="match status" value="1"/>
</dbReference>
<dbReference type="SMART" id="SM00357">
    <property type="entry name" value="CSP"/>
    <property type="match status" value="2"/>
</dbReference>
<comment type="similarity">
    <text evidence="8">Belongs to the RNR ribonuclease family. RNase R subfamily.</text>
</comment>
<dbReference type="GO" id="GO:0008859">
    <property type="term" value="F:exoribonuclease II activity"/>
    <property type="evidence" value="ECO:0007669"/>
    <property type="project" value="UniProtKB-UniRule"/>
</dbReference>
<reference evidence="10 11" key="2">
    <citation type="submission" date="2016-08" db="EMBL/GenBank/DDBJ databases">
        <title>Orenia metallireducens sp. nov. strain Z6, a Novel Metal-reducing Firmicute from the Deep Subsurface.</title>
        <authorList>
            <person name="Maxim B.I."/>
            <person name="Kenneth K."/>
            <person name="Flynn T.M."/>
            <person name="Oloughlin E.J."/>
            <person name="Locke R.A."/>
            <person name="Weber J.R."/>
            <person name="Egan S.M."/>
            <person name="Mackie R.I."/>
            <person name="Cann I.K."/>
        </authorList>
    </citation>
    <scope>NUCLEOTIDE SEQUENCE [LARGE SCALE GENOMIC DNA]</scope>
    <source>
        <strain evidence="10 11">Z6</strain>
    </source>
</reference>
<keyword evidence="3 8" id="KW-0963">Cytoplasm</keyword>
<keyword evidence="5 8" id="KW-0378">Hydrolase</keyword>
<dbReference type="SMART" id="SM00316">
    <property type="entry name" value="S1"/>
    <property type="match status" value="1"/>
</dbReference>
<dbReference type="NCBIfam" id="TIGR00358">
    <property type="entry name" value="3_prime_RNase"/>
    <property type="match status" value="1"/>
</dbReference>
<dbReference type="CDD" id="cd04471">
    <property type="entry name" value="S1_RNase_R"/>
    <property type="match status" value="1"/>
</dbReference>
<proteinExistence type="inferred from homology"/>
<keyword evidence="7 8" id="KW-0694">RNA-binding</keyword>
<dbReference type="InterPro" id="IPR001900">
    <property type="entry name" value="RNase_II/R"/>
</dbReference>
<evidence type="ECO:0000259" key="9">
    <source>
        <dbReference type="PROSITE" id="PS50126"/>
    </source>
</evidence>
<dbReference type="Pfam" id="PF00575">
    <property type="entry name" value="S1"/>
    <property type="match status" value="1"/>
</dbReference>
<dbReference type="Pfam" id="PF08206">
    <property type="entry name" value="OB_RNB"/>
    <property type="match status" value="1"/>
</dbReference>
<dbReference type="PROSITE" id="PS50126">
    <property type="entry name" value="S1"/>
    <property type="match status" value="1"/>
</dbReference>
<evidence type="ECO:0000313" key="11">
    <source>
        <dbReference type="Proteomes" id="UP000093514"/>
    </source>
</evidence>
<protein>
    <recommendedName>
        <fullName evidence="8">Ribonuclease R</fullName>
        <shortName evidence="8">RNase R</shortName>
        <ecNumber evidence="8">3.1.13.1</ecNumber>
    </recommendedName>
</protein>
<dbReference type="InterPro" id="IPR050180">
    <property type="entry name" value="RNR_Ribonuclease"/>
</dbReference>
<evidence type="ECO:0000256" key="4">
    <source>
        <dbReference type="ARBA" id="ARBA00022722"/>
    </source>
</evidence>
<gene>
    <name evidence="8" type="primary">rnr</name>
    <name evidence="10" type="ORF">U472_13720</name>
</gene>
<dbReference type="Pfam" id="PF17876">
    <property type="entry name" value="CSD2"/>
    <property type="match status" value="1"/>
</dbReference>
<dbReference type="InterPro" id="IPR011129">
    <property type="entry name" value="CSD"/>
</dbReference>
<evidence type="ECO:0000256" key="7">
    <source>
        <dbReference type="ARBA" id="ARBA00022884"/>
    </source>
</evidence>
<evidence type="ECO:0000256" key="6">
    <source>
        <dbReference type="ARBA" id="ARBA00022839"/>
    </source>
</evidence>
<accession>A0A1C0A5J0</accession>
<keyword evidence="6 8" id="KW-0269">Exonuclease</keyword>
<dbReference type="Gene3D" id="2.40.50.140">
    <property type="entry name" value="Nucleic acid-binding proteins"/>
    <property type="match status" value="3"/>
</dbReference>
<evidence type="ECO:0000256" key="8">
    <source>
        <dbReference type="HAMAP-Rule" id="MF_01895"/>
    </source>
</evidence>
<dbReference type="PROSITE" id="PS01175">
    <property type="entry name" value="RIBONUCLEASE_II"/>
    <property type="match status" value="1"/>
</dbReference>
<name>A0A1C0A5J0_9FIRM</name>
<organism evidence="10 11">
    <name type="scientific">Orenia metallireducens</name>
    <dbReference type="NCBI Taxonomy" id="1413210"/>
    <lineage>
        <taxon>Bacteria</taxon>
        <taxon>Bacillati</taxon>
        <taxon>Bacillota</taxon>
        <taxon>Clostridia</taxon>
        <taxon>Halanaerobiales</taxon>
        <taxon>Halobacteroidaceae</taxon>
        <taxon>Orenia</taxon>
    </lineage>
</organism>
<dbReference type="GO" id="GO:0006402">
    <property type="term" value="P:mRNA catabolic process"/>
    <property type="evidence" value="ECO:0007669"/>
    <property type="project" value="TreeGrafter"/>
</dbReference>
<evidence type="ECO:0000256" key="1">
    <source>
        <dbReference type="ARBA" id="ARBA00001849"/>
    </source>
</evidence>
<dbReference type="InterPro" id="IPR011805">
    <property type="entry name" value="RNase_R"/>
</dbReference>
<dbReference type="EMBL" id="LWDV01000010">
    <property type="protein sequence ID" value="OCL25402.1"/>
    <property type="molecule type" value="Genomic_DNA"/>
</dbReference>
<keyword evidence="11" id="KW-1185">Reference proteome</keyword>
<dbReference type="PANTHER" id="PTHR23355">
    <property type="entry name" value="RIBONUCLEASE"/>
    <property type="match status" value="1"/>
</dbReference>
<dbReference type="PANTHER" id="PTHR23355:SF9">
    <property type="entry name" value="DIS3-LIKE EXONUCLEASE 2"/>
    <property type="match status" value="1"/>
</dbReference>
<evidence type="ECO:0000256" key="3">
    <source>
        <dbReference type="ARBA" id="ARBA00022490"/>
    </source>
</evidence>
<comment type="caution">
    <text evidence="10">The sequence shown here is derived from an EMBL/GenBank/DDBJ whole genome shotgun (WGS) entry which is preliminary data.</text>
</comment>
<dbReference type="AlphaFoldDB" id="A0A1C0A5J0"/>
<dbReference type="InterPro" id="IPR013223">
    <property type="entry name" value="RNase_B_OB_dom"/>
</dbReference>
<dbReference type="InterPro" id="IPR012340">
    <property type="entry name" value="NA-bd_OB-fold"/>
</dbReference>
<evidence type="ECO:0000256" key="2">
    <source>
        <dbReference type="ARBA" id="ARBA00004496"/>
    </source>
</evidence>
<dbReference type="NCBIfam" id="TIGR02063">
    <property type="entry name" value="RNase_R"/>
    <property type="match status" value="1"/>
</dbReference>
<reference evidence="11" key="1">
    <citation type="submission" date="2016-07" db="EMBL/GenBank/DDBJ databases">
        <authorList>
            <person name="Florea S."/>
            <person name="Webb J.S."/>
            <person name="Jaromczyk J."/>
            <person name="Schardl C.L."/>
        </authorList>
    </citation>
    <scope>NUCLEOTIDE SEQUENCE [LARGE SCALE GENOMIC DNA]</scope>
    <source>
        <strain evidence="11">Z6</strain>
    </source>
</reference>